<dbReference type="RefSeq" id="WP_171637317.1">
    <property type="nucleotide sequence ID" value="NZ_WHNY01000089.1"/>
</dbReference>
<name>A0ABX1XMX9_9BACL</name>
<sequence length="820" mass="92719">MAIDHVTKKTLQRASLEMSLKPFKSLDPSAIDEVCTEALRQWQPLLEMAEVASMLLWVSDGSEILTWKGEMDVRFEWARYIGFANEEMFGHVTDNKDPHIARPYTSEPVAFTYGDLKRVIESFKRIAAEKFGVRLEVGATFDAGPEFAYSDFKYKDHPEINRAEIGGKYVSLRTHYTVVCSWSKLKGDSVSYAAYPNGIPEDLPFGEFLGKQCASYLPSLGFDYIWFSNGFALSYFPWTYLGANYNGTQLAIADYEEVTTKILSFWDAFKLECPDIRTEIRGTNYGTGMDLAKDYVPMQNLYDKGYLTYPPPNSPWGALNYDFGLEITGYLSRIAELPKDTYMYRFYANDPWFWQNPWFDYYDREPHDIYCPLAAARVNAEGGVEPPGVVQILTIDTEYGELQAESASEIIPHIRKALKDAPDQVGVVTWLYPFRELHEMLQADRNTTGRVFFHDWFIRNAINEGMPLNTVLGTDTFRSMTAKAKDKLKGTVLLSSTAGLTRNLIEEIEALVTDGAQVLLYGDVLEPLLLEILQLQRVQPLEGDFDLSISLAQDENGEQVSSHKLRHRADIGDGGLSLTLQDNADSSTTVHAVAVQNGEERAFAVTRCDADWKGGRIGWLHGSLPFQPAGVTHLPIRQEAEWYDSSVLLRYMLQPYGYHLVQKKQTTESQSALTFISRHENAFWFTGCKQNTTVQLQIGLPEGVPLFPGQSVLLGSDTGVYALDRTFHEECRIVVSQKQQSSVLCRENSVFPMLNRQPRRNLTVWHLKDANLTLFPPVEAIAAGIVVVRVNEKEFLDLTDACQGDRIYLEGITGRIDLLW</sequence>
<comment type="caution">
    <text evidence="1">The sequence shown here is derived from an EMBL/GenBank/DDBJ whole genome shotgun (WGS) entry which is preliminary data.</text>
</comment>
<proteinExistence type="predicted"/>
<keyword evidence="2" id="KW-1185">Reference proteome</keyword>
<dbReference type="Proteomes" id="UP000653578">
    <property type="component" value="Unassembled WGS sequence"/>
</dbReference>
<reference evidence="1 2" key="1">
    <citation type="submission" date="2019-10" db="EMBL/GenBank/DDBJ databases">
        <title>Description of Paenibacillus humi sp. nov.</title>
        <authorList>
            <person name="Carlier A."/>
            <person name="Qi S."/>
        </authorList>
    </citation>
    <scope>NUCLEOTIDE SEQUENCE [LARGE SCALE GENOMIC DNA]</scope>
    <source>
        <strain evidence="1 2">LMG 31461</strain>
    </source>
</reference>
<gene>
    <name evidence="1" type="ORF">GC096_34880</name>
</gene>
<evidence type="ECO:0000313" key="1">
    <source>
        <dbReference type="EMBL" id="NOU69203.1"/>
    </source>
</evidence>
<evidence type="ECO:0000313" key="2">
    <source>
        <dbReference type="Proteomes" id="UP000653578"/>
    </source>
</evidence>
<dbReference type="EMBL" id="WHNY01000089">
    <property type="protein sequence ID" value="NOU69203.1"/>
    <property type="molecule type" value="Genomic_DNA"/>
</dbReference>
<protein>
    <recommendedName>
        <fullName evidence="3">Glycoside hydrolase family 42 N-terminal domain-containing protein</fullName>
    </recommendedName>
</protein>
<organism evidence="1 2">
    <name type="scientific">Paenibacillus plantarum</name>
    <dbReference type="NCBI Taxonomy" id="2654975"/>
    <lineage>
        <taxon>Bacteria</taxon>
        <taxon>Bacillati</taxon>
        <taxon>Bacillota</taxon>
        <taxon>Bacilli</taxon>
        <taxon>Bacillales</taxon>
        <taxon>Paenibacillaceae</taxon>
        <taxon>Paenibacillus</taxon>
    </lineage>
</organism>
<evidence type="ECO:0008006" key="3">
    <source>
        <dbReference type="Google" id="ProtNLM"/>
    </source>
</evidence>
<accession>A0ABX1XMX9</accession>